<sequence>MLSLSSDVSFHFELLRVLSNARYSGADVGEVLQAASQITPGDFESFAVTFANLASRVHSQAEALPQKSVASRRDFYLRAATYFRAADFYLHGNPNDARINEYQIKSVDLFEKARELLSYPSERITLEADGFKIPAIIYRPGADRSKPLPTMIMASGFDGSQEELMHVHGFAALERGYNLITYEGPGQPTVLREQNLGFIAEWEKAVTPVVDFAISQPDVDASKIGLLGVSMGGYLAVRAAAFDHRIAAVIANDAVYDVYATFVQGTPPKLLGLLENGQTEEYDRIIFESGAMQQASTSTRWGFEHGLYSFRTSSPAALLQRTKKMTLKGLADKVKCPVWLGNAEHDEFFKGQPEQAKEALGDKGKLVTLTMEDAAGHHCHLGATVLLNQIVFDWFDEVTSN</sequence>
<dbReference type="GO" id="GO:0016787">
    <property type="term" value="F:hydrolase activity"/>
    <property type="evidence" value="ECO:0007669"/>
    <property type="project" value="InterPro"/>
</dbReference>
<dbReference type="AlphaFoldDB" id="A0A9W9ITG9"/>
<reference evidence="2" key="2">
    <citation type="journal article" date="2023" name="IMA Fungus">
        <title>Comparative genomic study of the Penicillium genus elucidates a diverse pangenome and 15 lateral gene transfer events.</title>
        <authorList>
            <person name="Petersen C."/>
            <person name="Sorensen T."/>
            <person name="Nielsen M.R."/>
            <person name="Sondergaard T.E."/>
            <person name="Sorensen J.L."/>
            <person name="Fitzpatrick D.A."/>
            <person name="Frisvad J.C."/>
            <person name="Nielsen K.L."/>
        </authorList>
    </citation>
    <scope>NUCLEOTIDE SEQUENCE</scope>
    <source>
        <strain evidence="2">IBT 21917</strain>
    </source>
</reference>
<dbReference type="GO" id="GO:0072330">
    <property type="term" value="P:monocarboxylic acid biosynthetic process"/>
    <property type="evidence" value="ECO:0007669"/>
    <property type="project" value="UniProtKB-ARBA"/>
</dbReference>
<dbReference type="Gene3D" id="1.20.1440.110">
    <property type="entry name" value="acylaminoacyl peptidase"/>
    <property type="match status" value="1"/>
</dbReference>
<dbReference type="InterPro" id="IPR000383">
    <property type="entry name" value="Xaa-Pro-like_dom"/>
</dbReference>
<accession>A0A9W9ITG9</accession>
<keyword evidence="3" id="KW-1185">Reference proteome</keyword>
<dbReference type="Pfam" id="PF02129">
    <property type="entry name" value="Peptidase_S15"/>
    <property type="match status" value="1"/>
</dbReference>
<dbReference type="OrthoDB" id="249703at2759"/>
<dbReference type="SUPFAM" id="SSF53474">
    <property type="entry name" value="alpha/beta-Hydrolases"/>
    <property type="match status" value="1"/>
</dbReference>
<dbReference type="InterPro" id="IPR050261">
    <property type="entry name" value="FrsA_esterase"/>
</dbReference>
<evidence type="ECO:0000259" key="1">
    <source>
        <dbReference type="Pfam" id="PF02129"/>
    </source>
</evidence>
<dbReference type="Gene3D" id="3.40.50.1820">
    <property type="entry name" value="alpha/beta hydrolase"/>
    <property type="match status" value="1"/>
</dbReference>
<organism evidence="2 3">
    <name type="scientific">Penicillium capsulatum</name>
    <dbReference type="NCBI Taxonomy" id="69766"/>
    <lineage>
        <taxon>Eukaryota</taxon>
        <taxon>Fungi</taxon>
        <taxon>Dikarya</taxon>
        <taxon>Ascomycota</taxon>
        <taxon>Pezizomycotina</taxon>
        <taxon>Eurotiomycetes</taxon>
        <taxon>Eurotiomycetidae</taxon>
        <taxon>Eurotiales</taxon>
        <taxon>Aspergillaceae</taxon>
        <taxon>Penicillium</taxon>
    </lineage>
</organism>
<feature type="domain" description="Xaa-Pro dipeptidyl-peptidase-like" evidence="1">
    <location>
        <begin position="129"/>
        <end position="269"/>
    </location>
</feature>
<dbReference type="GO" id="GO:0017000">
    <property type="term" value="P:antibiotic biosynthetic process"/>
    <property type="evidence" value="ECO:0007669"/>
    <property type="project" value="UniProtKB-ARBA"/>
</dbReference>
<comment type="caution">
    <text evidence="2">The sequence shown here is derived from an EMBL/GenBank/DDBJ whole genome shotgun (WGS) entry which is preliminary data.</text>
</comment>
<name>A0A9W9ITG9_9EURO</name>
<evidence type="ECO:0000313" key="2">
    <source>
        <dbReference type="EMBL" id="KAJ5183722.1"/>
    </source>
</evidence>
<dbReference type="PANTHER" id="PTHR22946:SF12">
    <property type="entry name" value="CONIDIAL PIGMENT BIOSYNTHESIS PROTEIN AYG1 (AFU_ORTHOLOGUE AFUA_2G17550)"/>
    <property type="match status" value="1"/>
</dbReference>
<dbReference type="Proteomes" id="UP001146351">
    <property type="component" value="Unassembled WGS sequence"/>
</dbReference>
<reference evidence="2" key="1">
    <citation type="submission" date="2022-11" db="EMBL/GenBank/DDBJ databases">
        <authorList>
            <person name="Petersen C."/>
        </authorList>
    </citation>
    <scope>NUCLEOTIDE SEQUENCE</scope>
    <source>
        <strain evidence="2">IBT 21917</strain>
    </source>
</reference>
<dbReference type="PANTHER" id="PTHR22946">
    <property type="entry name" value="DIENELACTONE HYDROLASE DOMAIN-CONTAINING PROTEIN-RELATED"/>
    <property type="match status" value="1"/>
</dbReference>
<dbReference type="InterPro" id="IPR029058">
    <property type="entry name" value="AB_hydrolase_fold"/>
</dbReference>
<protein>
    <recommendedName>
        <fullName evidence="1">Xaa-Pro dipeptidyl-peptidase-like domain-containing protein</fullName>
    </recommendedName>
</protein>
<evidence type="ECO:0000313" key="3">
    <source>
        <dbReference type="Proteomes" id="UP001146351"/>
    </source>
</evidence>
<proteinExistence type="predicted"/>
<gene>
    <name evidence="2" type="ORF">N7492_001338</name>
</gene>
<dbReference type="EMBL" id="JAPQKO010000001">
    <property type="protein sequence ID" value="KAJ5183722.1"/>
    <property type="molecule type" value="Genomic_DNA"/>
</dbReference>